<feature type="domain" description="HipA N-terminal subdomain 1" evidence="5">
    <location>
        <begin position="17"/>
        <end position="90"/>
    </location>
</feature>
<dbReference type="OrthoDB" id="9805913at2"/>
<dbReference type="RefSeq" id="WP_090320976.1">
    <property type="nucleotide sequence ID" value="NZ_FNOE01000023.1"/>
</dbReference>
<dbReference type="EMBL" id="FODO01000022">
    <property type="protein sequence ID" value="SEO85735.1"/>
    <property type="molecule type" value="Genomic_DNA"/>
</dbReference>
<dbReference type="PANTHER" id="PTHR37419:SF8">
    <property type="entry name" value="TOXIN YJJJ"/>
    <property type="match status" value="1"/>
</dbReference>
<dbReference type="Pfam" id="PF13657">
    <property type="entry name" value="Couple_hipA"/>
    <property type="match status" value="1"/>
</dbReference>
<evidence type="ECO:0000313" key="7">
    <source>
        <dbReference type="Proteomes" id="UP000198814"/>
    </source>
</evidence>
<gene>
    <name evidence="6" type="ORF">SAMN05216333_1227</name>
</gene>
<dbReference type="Gene3D" id="1.10.1070.20">
    <property type="match status" value="1"/>
</dbReference>
<evidence type="ECO:0000256" key="3">
    <source>
        <dbReference type="ARBA" id="ARBA00022777"/>
    </source>
</evidence>
<dbReference type="GO" id="GO:0005829">
    <property type="term" value="C:cytosol"/>
    <property type="evidence" value="ECO:0007669"/>
    <property type="project" value="TreeGrafter"/>
</dbReference>
<dbReference type="GO" id="GO:0004674">
    <property type="term" value="F:protein serine/threonine kinase activity"/>
    <property type="evidence" value="ECO:0007669"/>
    <property type="project" value="TreeGrafter"/>
</dbReference>
<dbReference type="STRING" id="42354.SAMN05216333_1227"/>
<evidence type="ECO:0000313" key="6">
    <source>
        <dbReference type="EMBL" id="SEO85735.1"/>
    </source>
</evidence>
<keyword evidence="3 6" id="KW-0418">Kinase</keyword>
<accession>A0A1H8T4L5</accession>
<dbReference type="InterPro" id="IPR012893">
    <property type="entry name" value="HipA-like_C"/>
</dbReference>
<reference evidence="7" key="1">
    <citation type="submission" date="2016-10" db="EMBL/GenBank/DDBJ databases">
        <authorList>
            <person name="Varghese N."/>
            <person name="Submissions S."/>
        </authorList>
    </citation>
    <scope>NUCLEOTIDE SEQUENCE [LARGE SCALE GENOMIC DNA]</scope>
    <source>
        <strain evidence="7">Nm76</strain>
    </source>
</reference>
<name>A0A1H8T4L5_9PROT</name>
<dbReference type="Pfam" id="PF07804">
    <property type="entry name" value="HipA_C"/>
    <property type="match status" value="1"/>
</dbReference>
<evidence type="ECO:0000259" key="4">
    <source>
        <dbReference type="Pfam" id="PF07804"/>
    </source>
</evidence>
<dbReference type="Proteomes" id="UP000198814">
    <property type="component" value="Unassembled WGS sequence"/>
</dbReference>
<keyword evidence="7" id="KW-1185">Reference proteome</keyword>
<sequence length="416" mass="47465">MSDTHLLVSLDWQGQLHRIGHLEIHKSRGRENYRFIYERTWIKHPNRFAIDPELPLLIDMPYLNNRLWGAFQDISPDRWGRLIQTRTTGIFLSDSDYMLGVSDYMRMGGLRLSHSNTPDVFLAEHTNIPKLIHMRQLETAARHFESGTETAADLAMLAQPGSSLGGARPKAAIEDAGELWIAKFSSQNDTERVSLWEAVMLDLAQQAGIEITAFRVLNAKSDSPVLLVKRFDREKTLRTPFMSAMTLLGRNEDNKEGASYLEIADAINRESAQPAQDRLELWRRMTFNAMTGNIDDHLRNHGFLRVSQGWRLAPAYDLNPTPQTFTQRVHQLAFNQSVKPSLDTCLELADYFALNQSVTDLALKKIGRSLGNWQLTAKRHQLRSDEIKRMAPSFEHEDSQRLIAIATKTISRSRNS</sequence>
<evidence type="ECO:0000256" key="1">
    <source>
        <dbReference type="ARBA" id="ARBA00010164"/>
    </source>
</evidence>
<dbReference type="InterPro" id="IPR017508">
    <property type="entry name" value="HipA_N1"/>
</dbReference>
<dbReference type="InterPro" id="IPR052028">
    <property type="entry name" value="HipA_Ser/Thr_kinase"/>
</dbReference>
<dbReference type="AlphaFoldDB" id="A0A1H8T4L5"/>
<keyword evidence="2" id="KW-0808">Transferase</keyword>
<protein>
    <submittedName>
        <fullName evidence="6">Serine/threonine-protein kinase HipA</fullName>
    </submittedName>
</protein>
<organism evidence="6 7">
    <name type="scientific">Nitrosomonas oligotropha</name>
    <dbReference type="NCBI Taxonomy" id="42354"/>
    <lineage>
        <taxon>Bacteria</taxon>
        <taxon>Pseudomonadati</taxon>
        <taxon>Pseudomonadota</taxon>
        <taxon>Betaproteobacteria</taxon>
        <taxon>Nitrosomonadales</taxon>
        <taxon>Nitrosomonadaceae</taxon>
        <taxon>Nitrosomonas</taxon>
    </lineage>
</organism>
<dbReference type="PANTHER" id="PTHR37419">
    <property type="entry name" value="SERINE/THREONINE-PROTEIN KINASE TOXIN HIPA"/>
    <property type="match status" value="1"/>
</dbReference>
<proteinExistence type="inferred from homology"/>
<comment type="similarity">
    <text evidence="1">Belongs to the HipA Ser/Thr kinase family.</text>
</comment>
<evidence type="ECO:0000259" key="5">
    <source>
        <dbReference type="Pfam" id="PF13657"/>
    </source>
</evidence>
<feature type="domain" description="HipA-like C-terminal" evidence="4">
    <location>
        <begin position="162"/>
        <end position="357"/>
    </location>
</feature>
<evidence type="ECO:0000256" key="2">
    <source>
        <dbReference type="ARBA" id="ARBA00022679"/>
    </source>
</evidence>